<dbReference type="PANTHER" id="PTHR23019">
    <property type="entry name" value="NUCLEAR PORE MEMBRANE GLYCOPROTEIN GP210-RELATED"/>
    <property type="match status" value="1"/>
</dbReference>
<dbReference type="AlphaFoldDB" id="A0ABD0Z4H2"/>
<comment type="caution">
    <text evidence="3">The sequence shown here is derived from an EMBL/GenBank/DDBJ whole genome shotgun (WGS) entry which is preliminary data.</text>
</comment>
<name>A0ABD0Z4H2_9HEMI</name>
<dbReference type="Proteomes" id="UP001558652">
    <property type="component" value="Unassembled WGS sequence"/>
</dbReference>
<accession>A0ABD0Z4H2</accession>
<gene>
    <name evidence="3" type="ORF">AAG570_013242</name>
</gene>
<proteinExistence type="predicted"/>
<feature type="domain" description="NUP210 Ig-like" evidence="1">
    <location>
        <begin position="12"/>
        <end position="102"/>
    </location>
</feature>
<feature type="domain" description="NUP210 Ig-like" evidence="2">
    <location>
        <begin position="111"/>
        <end position="213"/>
    </location>
</feature>
<protein>
    <submittedName>
        <fullName evidence="3">Uncharacterized protein</fullName>
    </submittedName>
</protein>
<evidence type="ECO:0000259" key="1">
    <source>
        <dbReference type="Pfam" id="PF22967"/>
    </source>
</evidence>
<dbReference type="PANTHER" id="PTHR23019:SF0">
    <property type="entry name" value="NUCLEAR PORE MEMBRANE GLYCOPROTEIN 210"/>
    <property type="match status" value="1"/>
</dbReference>
<evidence type="ECO:0000259" key="2">
    <source>
        <dbReference type="Pfam" id="PF22969"/>
    </source>
</evidence>
<dbReference type="InterPro" id="IPR055097">
    <property type="entry name" value="Ig_NUP210_2nd"/>
</dbReference>
<dbReference type="InterPro" id="IPR045197">
    <property type="entry name" value="NUP210-like"/>
</dbReference>
<sequence>MVLFCNQPFECSKLNLPRVLLPIFKSVSVEFVLEVTGGGCYRWSASRLDIIRLTILNPDPVYGCSNRAVVASITNDLTRNTAIILAEDMNSGFVIRTDVIVDTISSLSIVTTTRELYLEEAPELFEVRAYDVQGNEFTTLEGVEFRWNLRGNAKLGEVLRFMPLEDAPYETPDSLNALNVLGKQGNIIFIEGMRTGMAKVSVDLPYSEYSHIPFTEVQLMVVTNVIIEPAVTHIIVTDTIQYRILQVTVLIGL</sequence>
<keyword evidence="4" id="KW-1185">Reference proteome</keyword>
<dbReference type="EMBL" id="JBFDAA010000008">
    <property type="protein sequence ID" value="KAL1130304.1"/>
    <property type="molecule type" value="Genomic_DNA"/>
</dbReference>
<evidence type="ECO:0000313" key="4">
    <source>
        <dbReference type="Proteomes" id="UP001558652"/>
    </source>
</evidence>
<organism evidence="3 4">
    <name type="scientific">Ranatra chinensis</name>
    <dbReference type="NCBI Taxonomy" id="642074"/>
    <lineage>
        <taxon>Eukaryota</taxon>
        <taxon>Metazoa</taxon>
        <taxon>Ecdysozoa</taxon>
        <taxon>Arthropoda</taxon>
        <taxon>Hexapoda</taxon>
        <taxon>Insecta</taxon>
        <taxon>Pterygota</taxon>
        <taxon>Neoptera</taxon>
        <taxon>Paraneoptera</taxon>
        <taxon>Hemiptera</taxon>
        <taxon>Heteroptera</taxon>
        <taxon>Panheteroptera</taxon>
        <taxon>Nepomorpha</taxon>
        <taxon>Nepidae</taxon>
        <taxon>Ranatrinae</taxon>
        <taxon>Ranatra</taxon>
    </lineage>
</organism>
<reference evidence="3 4" key="1">
    <citation type="submission" date="2024-07" db="EMBL/GenBank/DDBJ databases">
        <title>Chromosome-level genome assembly of the water stick insect Ranatra chinensis (Heteroptera: Nepidae).</title>
        <authorList>
            <person name="Liu X."/>
        </authorList>
    </citation>
    <scope>NUCLEOTIDE SEQUENCE [LARGE SCALE GENOMIC DNA]</scope>
    <source>
        <strain evidence="3">Cailab_2021Rc</strain>
        <tissue evidence="3">Muscle</tissue>
    </source>
</reference>
<dbReference type="InterPro" id="IPR055096">
    <property type="entry name" value="Ig_NUP210_1st"/>
</dbReference>
<evidence type="ECO:0000313" key="3">
    <source>
        <dbReference type="EMBL" id="KAL1130304.1"/>
    </source>
</evidence>
<dbReference type="Pfam" id="PF22967">
    <property type="entry name" value="Ig_NUP210_1st"/>
    <property type="match status" value="1"/>
</dbReference>
<dbReference type="Pfam" id="PF22969">
    <property type="entry name" value="Ig_NUP210_2nd"/>
    <property type="match status" value="1"/>
</dbReference>